<evidence type="ECO:0000313" key="4">
    <source>
        <dbReference type="EMBL" id="ADJ66047.1"/>
    </source>
</evidence>
<dbReference type="OrthoDB" id="119761at2"/>
<dbReference type="AlphaFoldDB" id="D8IX10"/>
<protein>
    <submittedName>
        <fullName evidence="4">Membrane protein</fullName>
    </submittedName>
</protein>
<keyword evidence="3" id="KW-1133">Transmembrane helix</keyword>
<keyword evidence="5" id="KW-1185">Reference proteome</keyword>
<feature type="transmembrane region" description="Helical" evidence="3">
    <location>
        <begin position="31"/>
        <end position="51"/>
    </location>
</feature>
<evidence type="ECO:0000256" key="3">
    <source>
        <dbReference type="SAM" id="Phobius"/>
    </source>
</evidence>
<sequence length="211" mass="23424">MPATDPSKPDPHASSGVAELFHRFSEACAQAVGSSWTFVVALGVVLAWAVTGPMFDYSDTWQLLINTGTTIVTFLMVFLIQNAQNRDAQATQLKLDELIRALQGTRKQIMDAEDLSDEELSRLKKEFERMGEHPDDPVRQRLRKSLGQGPRPPVEHPPRHLRSVAPPPAAAPSASNFQPSTGRSPGKPALPRQVQHEEYSQPLRASQRQWT</sequence>
<organism evidence="4 5">
    <name type="scientific">Herbaspirillum seropedicae (strain SmR1)</name>
    <dbReference type="NCBI Taxonomy" id="757424"/>
    <lineage>
        <taxon>Bacteria</taxon>
        <taxon>Pseudomonadati</taxon>
        <taxon>Pseudomonadota</taxon>
        <taxon>Betaproteobacteria</taxon>
        <taxon>Burkholderiales</taxon>
        <taxon>Oxalobacteraceae</taxon>
        <taxon>Herbaspirillum</taxon>
    </lineage>
</organism>
<evidence type="ECO:0000256" key="2">
    <source>
        <dbReference type="SAM" id="MobiDB-lite"/>
    </source>
</evidence>
<dbReference type="GO" id="GO:0055085">
    <property type="term" value="P:transmembrane transport"/>
    <property type="evidence" value="ECO:0007669"/>
    <property type="project" value="InterPro"/>
</dbReference>
<accession>D8IX10</accession>
<proteinExistence type="predicted"/>
<dbReference type="InterPro" id="IPR007251">
    <property type="entry name" value="Iron_permease_Fet4"/>
</dbReference>
<reference evidence="4 5" key="1">
    <citation type="submission" date="2010-04" db="EMBL/GenBank/DDBJ databases">
        <title>The genome of Herbaspirillum seropedicae SmR1, an endophytic, nitrogen-fixing, plant-growth promoting beta-Proteobacteria.</title>
        <authorList>
            <person name="Pedrosa F.O."/>
            <person name="Monteiro R.A."/>
            <person name="Wassem R."/>
            <person name="Cruz L.M."/>
            <person name="Ayub R.A."/>
            <person name="Colauto N.B."/>
            <person name="Fernandez M.A."/>
            <person name="Fungaro M.H.P."/>
            <person name="Grisard E.C."/>
            <person name="Hungria M."/>
            <person name="Madeira H.M.F."/>
            <person name="Nodari R.O."/>
            <person name="Osaku C.A."/>
            <person name="Petzl-Erler M.L."/>
            <person name="Terenzi H."/>
            <person name="Vieira L.G.E."/>
            <person name="Almeida M.I.M."/>
            <person name="Alves L.R."/>
            <person name="Arantes O.M.N."/>
            <person name="Balsanelli E."/>
            <person name="Barcellos F.G."/>
            <person name="Baura V.A."/>
            <person name="Binde D.R."/>
            <person name="Campo R.J."/>
            <person name="Chubatsu L.S."/>
            <person name="Chueire L.M.O."/>
            <person name="Ciferri R.R."/>
            <person name="Correa L.C."/>
            <person name="da Conceicao Silva J.L."/>
            <person name="Dabul A.N.G."/>
            <person name="Dambros B.P."/>
            <person name="Faoro H."/>
            <person name="Favetti A."/>
            <person name="Friedermann G."/>
            <person name="Furlaneto M.C."/>
            <person name="Gasques L.S."/>
            <person name="Gimenes C.C.T."/>
            <person name="Gioppo N.M.R."/>
            <person name="Glienke-Blanco C."/>
            <person name="Godoy L.P."/>
            <person name="Guerra M.P."/>
            <person name="Karp S."/>
            <person name="Kava-Cordeiro V."/>
            <person name="Margarido V.P."/>
            <person name="Mathioni S.M."/>
            <person name="Menck-Soares M.A."/>
            <person name="Murace N.K."/>
            <person name="Nicolas M.F."/>
            <person name="Oliveira C.E.C."/>
            <person name="Pagnan N.A.B."/>
            <person name="Pamphile J.A."/>
            <person name="Patussi E.V."/>
            <person name="Pereira L.F.P."/>
            <person name="Pereira-Ferrari L."/>
            <person name="Pinto F.G.S."/>
            <person name="Precoma C."/>
            <person name="Prioli A.J."/>
            <person name="Prioli S.M.A.P."/>
            <person name="Raittz R.T."/>
            <person name="Ramos H.J.O."/>
            <person name="Ribeiro E.M.S.F."/>
            <person name="Rigo L.U."/>
            <person name="Rocha C.L.M.S.C."/>
            <person name="Rocha S.N."/>
            <person name="Santos K."/>
            <person name="Satori D."/>
            <person name="Silva A.G."/>
            <person name="Simao R.C.G."/>
            <person name="Soares M.A.M."/>
            <person name="Souza E.M."/>
            <person name="Steffens M.B.R."/>
            <person name="Steindel M."/>
            <person name="Tadra-Sfeir M.Z."/>
            <person name="Takahashi E.K."/>
            <person name="Torres R.A."/>
            <person name="Valle J.S."/>
            <person name="Vernal J.I."/>
            <person name="Vilas-Boas L.A."/>
            <person name="Watanabe M.A.E."/>
            <person name="Weiss V.A."/>
            <person name="Yates M.A."/>
            <person name="Souza E.M."/>
        </authorList>
    </citation>
    <scope>NUCLEOTIDE SEQUENCE [LARGE SCALE GENOMIC DNA]</scope>
    <source>
        <strain evidence="4 5">SmR1</strain>
    </source>
</reference>
<dbReference type="Proteomes" id="UP000000329">
    <property type="component" value="Chromosome"/>
</dbReference>
<feature type="transmembrane region" description="Helical" evidence="3">
    <location>
        <begin position="63"/>
        <end position="80"/>
    </location>
</feature>
<keyword evidence="3" id="KW-0472">Membrane</keyword>
<keyword evidence="3" id="KW-0812">Transmembrane</keyword>
<gene>
    <name evidence="4" type="ordered locus">Hsero_4581</name>
</gene>
<dbReference type="RefSeq" id="WP_013236500.1">
    <property type="nucleotide sequence ID" value="NC_014323.1"/>
</dbReference>
<feature type="coiled-coil region" evidence="1">
    <location>
        <begin position="88"/>
        <end position="115"/>
    </location>
</feature>
<dbReference type="KEGG" id="hse:Hsero_4581"/>
<dbReference type="HOGENOM" id="CLU_1303481_0_0_4"/>
<dbReference type="eggNOG" id="COG5478">
    <property type="taxonomic scope" value="Bacteria"/>
</dbReference>
<dbReference type="Pfam" id="PF04120">
    <property type="entry name" value="Iron_permease"/>
    <property type="match status" value="1"/>
</dbReference>
<evidence type="ECO:0000313" key="5">
    <source>
        <dbReference type="Proteomes" id="UP000000329"/>
    </source>
</evidence>
<dbReference type="STRING" id="757424.Hsero_4581"/>
<feature type="region of interest" description="Disordered" evidence="2">
    <location>
        <begin position="127"/>
        <end position="211"/>
    </location>
</feature>
<dbReference type="GeneID" id="29392427"/>
<dbReference type="EMBL" id="CP002039">
    <property type="protein sequence ID" value="ADJ66047.1"/>
    <property type="molecule type" value="Genomic_DNA"/>
</dbReference>
<evidence type="ECO:0000256" key="1">
    <source>
        <dbReference type="SAM" id="Coils"/>
    </source>
</evidence>
<name>D8IX10_HERSS</name>
<feature type="compositionally biased region" description="Basic and acidic residues" evidence="2">
    <location>
        <begin position="127"/>
        <end position="139"/>
    </location>
</feature>
<keyword evidence="1" id="KW-0175">Coiled coil</keyword>